<accession>A0AAV5SEA8</accession>
<gene>
    <name evidence="1" type="ORF">PENTCL1PPCAC_196</name>
</gene>
<name>A0AAV5SEA8_9BILA</name>
<dbReference type="EMBL" id="BTSX01000001">
    <property type="protein sequence ID" value="GMS78021.1"/>
    <property type="molecule type" value="Genomic_DNA"/>
</dbReference>
<dbReference type="Proteomes" id="UP001432027">
    <property type="component" value="Unassembled WGS sequence"/>
</dbReference>
<dbReference type="InterPro" id="IPR016181">
    <property type="entry name" value="Acyl_CoA_acyltransferase"/>
</dbReference>
<keyword evidence="2" id="KW-1185">Reference proteome</keyword>
<dbReference type="AlphaFoldDB" id="A0AAV5SEA8"/>
<dbReference type="PANTHER" id="PTHR20905">
    <property type="entry name" value="N-ACETYLTRANSFERASE-RELATED"/>
    <property type="match status" value="1"/>
</dbReference>
<protein>
    <recommendedName>
        <fullName evidence="3">N-acetyltransferase domain-containing protein</fullName>
    </recommendedName>
</protein>
<comment type="caution">
    <text evidence="1">The sequence shown here is derived from an EMBL/GenBank/DDBJ whole genome shotgun (WGS) entry which is preliminary data.</text>
</comment>
<evidence type="ECO:0008006" key="3">
    <source>
        <dbReference type="Google" id="ProtNLM"/>
    </source>
</evidence>
<dbReference type="PANTHER" id="PTHR20905:SF30">
    <property type="entry name" value="N-ACETYLTRANSFERASE DOMAIN-CONTAINING PROTEIN"/>
    <property type="match status" value="1"/>
</dbReference>
<organism evidence="1 2">
    <name type="scientific">Pristionchus entomophagus</name>
    <dbReference type="NCBI Taxonomy" id="358040"/>
    <lineage>
        <taxon>Eukaryota</taxon>
        <taxon>Metazoa</taxon>
        <taxon>Ecdysozoa</taxon>
        <taxon>Nematoda</taxon>
        <taxon>Chromadorea</taxon>
        <taxon>Rhabditida</taxon>
        <taxon>Rhabditina</taxon>
        <taxon>Diplogasteromorpha</taxon>
        <taxon>Diplogasteroidea</taxon>
        <taxon>Neodiplogasteridae</taxon>
        <taxon>Pristionchus</taxon>
    </lineage>
</organism>
<reference evidence="1" key="1">
    <citation type="submission" date="2023-10" db="EMBL/GenBank/DDBJ databases">
        <title>Genome assembly of Pristionchus species.</title>
        <authorList>
            <person name="Yoshida K."/>
            <person name="Sommer R.J."/>
        </authorList>
    </citation>
    <scope>NUCLEOTIDE SEQUENCE</scope>
    <source>
        <strain evidence="1">RS0144</strain>
    </source>
</reference>
<evidence type="ECO:0000313" key="1">
    <source>
        <dbReference type="EMBL" id="GMS78021.1"/>
    </source>
</evidence>
<dbReference type="GO" id="GO:0008080">
    <property type="term" value="F:N-acetyltransferase activity"/>
    <property type="evidence" value="ECO:0007669"/>
    <property type="project" value="TreeGrafter"/>
</dbReference>
<evidence type="ECO:0000313" key="2">
    <source>
        <dbReference type="Proteomes" id="UP001432027"/>
    </source>
</evidence>
<dbReference type="SUPFAM" id="SSF55729">
    <property type="entry name" value="Acyl-CoA N-acyltransferases (Nat)"/>
    <property type="match status" value="1"/>
</dbReference>
<dbReference type="Gene3D" id="3.40.630.30">
    <property type="match status" value="1"/>
</dbReference>
<proteinExistence type="predicted"/>
<sequence>MVEKSNRHSTRRSTELQKPRVTDKFLYRAAVKEDEAVILECVLTGFLQTNSLAMAMKLTRNDTFEYLKWVVERSLHTPYSVIVHERSSGKLAGIRLYSVTHRDGTEDFQPFQLDCNSMSENGKLWYNIVHKLDQSIWSLQPDAQKILHHEITFTDPHFQRQGIANHFLNLLNIKQLTAEGIAGLQSEATSYQSQKMQRKLGYIELMESDQSELVYSDGSPIIFPDETKTLKLFFLPLNRMMPKSSL</sequence>